<evidence type="ECO:0000256" key="6">
    <source>
        <dbReference type="ARBA" id="ARBA00023136"/>
    </source>
</evidence>
<evidence type="ECO:0000313" key="10">
    <source>
        <dbReference type="Proteomes" id="UP000319375"/>
    </source>
</evidence>
<evidence type="ECO:0000313" key="9">
    <source>
        <dbReference type="EMBL" id="TWS27177.1"/>
    </source>
</evidence>
<evidence type="ECO:0000256" key="4">
    <source>
        <dbReference type="ARBA" id="ARBA00022692"/>
    </source>
</evidence>
<feature type="transmembrane region" description="Helical" evidence="7">
    <location>
        <begin position="279"/>
        <end position="301"/>
    </location>
</feature>
<evidence type="ECO:0000256" key="1">
    <source>
        <dbReference type="ARBA" id="ARBA00004651"/>
    </source>
</evidence>
<feature type="transmembrane region" description="Helical" evidence="7">
    <location>
        <begin position="173"/>
        <end position="196"/>
    </location>
</feature>
<evidence type="ECO:0000256" key="5">
    <source>
        <dbReference type="ARBA" id="ARBA00022989"/>
    </source>
</evidence>
<gene>
    <name evidence="9" type="ORF">FK530_19565</name>
</gene>
<dbReference type="InterPro" id="IPR020846">
    <property type="entry name" value="MFS_dom"/>
</dbReference>
<organism evidence="9 10">
    <name type="scientific">Tsukamurella conjunctivitidis</name>
    <dbReference type="NCBI Taxonomy" id="2592068"/>
    <lineage>
        <taxon>Bacteria</taxon>
        <taxon>Bacillati</taxon>
        <taxon>Actinomycetota</taxon>
        <taxon>Actinomycetes</taxon>
        <taxon>Mycobacteriales</taxon>
        <taxon>Tsukamurellaceae</taxon>
        <taxon>Tsukamurella</taxon>
    </lineage>
</organism>
<keyword evidence="2" id="KW-0813">Transport</keyword>
<keyword evidence="3" id="KW-1003">Cell membrane</keyword>
<feature type="transmembrane region" description="Helical" evidence="7">
    <location>
        <begin position="12"/>
        <end position="32"/>
    </location>
</feature>
<dbReference type="OrthoDB" id="3177957at2"/>
<feature type="transmembrane region" description="Helical" evidence="7">
    <location>
        <begin position="139"/>
        <end position="161"/>
    </location>
</feature>
<feature type="transmembrane region" description="Helical" evidence="7">
    <location>
        <begin position="217"/>
        <end position="241"/>
    </location>
</feature>
<comment type="caution">
    <text evidence="9">The sequence shown here is derived from an EMBL/GenBank/DDBJ whole genome shotgun (WGS) entry which is preliminary data.</text>
</comment>
<evidence type="ECO:0000256" key="3">
    <source>
        <dbReference type="ARBA" id="ARBA00022475"/>
    </source>
</evidence>
<dbReference type="AlphaFoldDB" id="A0A5C5RVZ6"/>
<proteinExistence type="predicted"/>
<feature type="domain" description="Major facilitator superfamily (MFS) profile" evidence="8">
    <location>
        <begin position="15"/>
        <end position="396"/>
    </location>
</feature>
<feature type="transmembrane region" description="Helical" evidence="7">
    <location>
        <begin position="44"/>
        <end position="69"/>
    </location>
</feature>
<dbReference type="SUPFAM" id="SSF103473">
    <property type="entry name" value="MFS general substrate transporter"/>
    <property type="match status" value="1"/>
</dbReference>
<name>A0A5C5RVZ6_9ACTN</name>
<feature type="transmembrane region" description="Helical" evidence="7">
    <location>
        <begin position="81"/>
        <end position="98"/>
    </location>
</feature>
<evidence type="ECO:0000256" key="7">
    <source>
        <dbReference type="SAM" id="Phobius"/>
    </source>
</evidence>
<dbReference type="RefSeq" id="WP_146488657.1">
    <property type="nucleotide sequence ID" value="NZ_VIGX01000016.1"/>
</dbReference>
<dbReference type="PROSITE" id="PS50850">
    <property type="entry name" value="MFS"/>
    <property type="match status" value="1"/>
</dbReference>
<keyword evidence="10" id="KW-1185">Reference proteome</keyword>
<dbReference type="Pfam" id="PF07690">
    <property type="entry name" value="MFS_1"/>
    <property type="match status" value="1"/>
</dbReference>
<dbReference type="GO" id="GO:0022857">
    <property type="term" value="F:transmembrane transporter activity"/>
    <property type="evidence" value="ECO:0007669"/>
    <property type="project" value="InterPro"/>
</dbReference>
<feature type="transmembrane region" description="Helical" evidence="7">
    <location>
        <begin position="253"/>
        <end position="272"/>
    </location>
</feature>
<keyword evidence="6 7" id="KW-0472">Membrane</keyword>
<dbReference type="InterPro" id="IPR036259">
    <property type="entry name" value="MFS_trans_sf"/>
</dbReference>
<feature type="transmembrane region" description="Helical" evidence="7">
    <location>
        <begin position="371"/>
        <end position="390"/>
    </location>
</feature>
<sequence length="405" mass="40935">MLLDRTAVPYRVAPAVVSTAFAFLVVMMGTTLPTPLYSIYSAQLGFNSLTVTVLFAVYALGVVAALTVFGRLSDEIGRRPVLLVAVVLAVLSALLFLLPPSLPLLVVARVVSGLGAGLMSGTGTAAVIDLFAPEKRAAAGTLAVAVNTGGLAVGTLLAGAVADLSSSPLVVPFVVHLALSLLAFAGLWAFAPRTAVAGRVRVRPRRLRVPSEIHGAFVRAVLAAGSAFAVTGVLTAVSAIFLARFLHLPGHTLAGFVVFLAFAGMAVGQLVARRMVPRTALVVGCAGLVAAAALLAVALAAESLVALLLSAAVLGLFGGLCMNAGIATTVEQVEPVHRAEVSSSFFAGLYVMLAFPAIGVGALSVAVGLRAAGLVFCALVAALAAVVCAVEARSAARARSLAVRV</sequence>
<reference evidence="9 10" key="1">
    <citation type="submission" date="2019-06" db="EMBL/GenBank/DDBJ databases">
        <title>Tsukamurella conjunctivitidis sp. nov., Tsukamurella assacharolytica sp. nov. and Tsukamurella sputae sp. nov. isolated from patients with conjunctivitis, bacteraemia (lymphoma) and respiratory infection (sputum) in Hong Kong.</title>
        <authorList>
            <person name="Teng J.L.L."/>
            <person name="Lee H.H."/>
            <person name="Fong J.Y.H."/>
            <person name="Fok K.M.N."/>
            <person name="Lau S.K.P."/>
            <person name="Woo P.C.Y."/>
        </authorList>
    </citation>
    <scope>NUCLEOTIDE SEQUENCE [LARGE SCALE GENOMIC DNA]</scope>
    <source>
        <strain evidence="9 10">HKU72</strain>
    </source>
</reference>
<keyword evidence="5 7" id="KW-1133">Transmembrane helix</keyword>
<evidence type="ECO:0000259" key="8">
    <source>
        <dbReference type="PROSITE" id="PS50850"/>
    </source>
</evidence>
<comment type="subcellular location">
    <subcellularLocation>
        <location evidence="1">Cell membrane</location>
        <topology evidence="1">Multi-pass membrane protein</topology>
    </subcellularLocation>
</comment>
<feature type="transmembrane region" description="Helical" evidence="7">
    <location>
        <begin position="110"/>
        <end position="132"/>
    </location>
</feature>
<evidence type="ECO:0000256" key="2">
    <source>
        <dbReference type="ARBA" id="ARBA00022448"/>
    </source>
</evidence>
<dbReference type="PANTHER" id="PTHR23517">
    <property type="entry name" value="RESISTANCE PROTEIN MDTM, PUTATIVE-RELATED-RELATED"/>
    <property type="match status" value="1"/>
</dbReference>
<dbReference type="PANTHER" id="PTHR23517:SF13">
    <property type="entry name" value="MAJOR FACILITATOR SUPERFAMILY MFS_1"/>
    <property type="match status" value="1"/>
</dbReference>
<dbReference type="InterPro" id="IPR011701">
    <property type="entry name" value="MFS"/>
</dbReference>
<dbReference type="InterPro" id="IPR050171">
    <property type="entry name" value="MFS_Transporters"/>
</dbReference>
<dbReference type="GO" id="GO:0005886">
    <property type="term" value="C:plasma membrane"/>
    <property type="evidence" value="ECO:0007669"/>
    <property type="project" value="UniProtKB-SubCell"/>
</dbReference>
<accession>A0A5C5RVZ6</accession>
<dbReference type="EMBL" id="VIGX01000016">
    <property type="protein sequence ID" value="TWS27177.1"/>
    <property type="molecule type" value="Genomic_DNA"/>
</dbReference>
<dbReference type="Proteomes" id="UP000319375">
    <property type="component" value="Unassembled WGS sequence"/>
</dbReference>
<dbReference type="Gene3D" id="1.20.1250.20">
    <property type="entry name" value="MFS general substrate transporter like domains"/>
    <property type="match status" value="1"/>
</dbReference>
<keyword evidence="4 7" id="KW-0812">Transmembrane</keyword>
<feature type="transmembrane region" description="Helical" evidence="7">
    <location>
        <begin position="307"/>
        <end position="330"/>
    </location>
</feature>
<protein>
    <submittedName>
        <fullName evidence="9">MFS transporter</fullName>
    </submittedName>
</protein>
<feature type="transmembrane region" description="Helical" evidence="7">
    <location>
        <begin position="342"/>
        <end position="365"/>
    </location>
</feature>